<dbReference type="Gene3D" id="3.30.420.10">
    <property type="entry name" value="Ribonuclease H-like superfamily/Ribonuclease H"/>
    <property type="match status" value="1"/>
</dbReference>
<comment type="caution">
    <text evidence="1">The sequence shown here is derived from an EMBL/GenBank/DDBJ whole genome shotgun (WGS) entry which is preliminary data.</text>
</comment>
<dbReference type="GO" id="GO:0003676">
    <property type="term" value="F:nucleic acid binding"/>
    <property type="evidence" value="ECO:0007669"/>
    <property type="project" value="InterPro"/>
</dbReference>
<organism evidence="1 2">
    <name type="scientific">Araneus ventricosus</name>
    <name type="common">Orbweaver spider</name>
    <name type="synonym">Epeira ventricosa</name>
    <dbReference type="NCBI Taxonomy" id="182803"/>
    <lineage>
        <taxon>Eukaryota</taxon>
        <taxon>Metazoa</taxon>
        <taxon>Ecdysozoa</taxon>
        <taxon>Arthropoda</taxon>
        <taxon>Chelicerata</taxon>
        <taxon>Arachnida</taxon>
        <taxon>Araneae</taxon>
        <taxon>Araneomorphae</taxon>
        <taxon>Entelegynae</taxon>
        <taxon>Araneoidea</taxon>
        <taxon>Araneidae</taxon>
        <taxon>Araneus</taxon>
    </lineage>
</organism>
<dbReference type="Proteomes" id="UP000499080">
    <property type="component" value="Unassembled WGS sequence"/>
</dbReference>
<accession>A0A4Y2NI31</accession>
<protein>
    <recommendedName>
        <fullName evidence="3">Histone-lysine N-methyltransferase SETMAR</fullName>
    </recommendedName>
</protein>
<dbReference type="InterPro" id="IPR036397">
    <property type="entry name" value="RNaseH_sf"/>
</dbReference>
<sequence length="119" mass="13563">MLSDGVVLLHGNSNTSRKTPKLLQKFKLEVRSHPPYNPDSAPNLGSNHLFETRFSSNSDMKTAAEKWLNGQGRDFYQAGLIRLVLCSDNCLNRFDDYVLKWSESRPVNSLLYFLSIVNK</sequence>
<gene>
    <name evidence="1" type="ORF">AVEN_9047_1</name>
</gene>
<evidence type="ECO:0000313" key="2">
    <source>
        <dbReference type="Proteomes" id="UP000499080"/>
    </source>
</evidence>
<dbReference type="AlphaFoldDB" id="A0A4Y2NI31"/>
<dbReference type="OrthoDB" id="6431520at2759"/>
<reference evidence="1 2" key="1">
    <citation type="journal article" date="2019" name="Sci. Rep.">
        <title>Orb-weaving spider Araneus ventricosus genome elucidates the spidroin gene catalogue.</title>
        <authorList>
            <person name="Kono N."/>
            <person name="Nakamura H."/>
            <person name="Ohtoshi R."/>
            <person name="Moran D.A.P."/>
            <person name="Shinohara A."/>
            <person name="Yoshida Y."/>
            <person name="Fujiwara M."/>
            <person name="Mori M."/>
            <person name="Tomita M."/>
            <person name="Arakawa K."/>
        </authorList>
    </citation>
    <scope>NUCLEOTIDE SEQUENCE [LARGE SCALE GENOMIC DNA]</scope>
</reference>
<keyword evidence="2" id="KW-1185">Reference proteome</keyword>
<evidence type="ECO:0008006" key="3">
    <source>
        <dbReference type="Google" id="ProtNLM"/>
    </source>
</evidence>
<dbReference type="EMBL" id="BGPR01009201">
    <property type="protein sequence ID" value="GBN38562.1"/>
    <property type="molecule type" value="Genomic_DNA"/>
</dbReference>
<proteinExistence type="predicted"/>
<evidence type="ECO:0000313" key="1">
    <source>
        <dbReference type="EMBL" id="GBN38562.1"/>
    </source>
</evidence>
<name>A0A4Y2NI31_ARAVE</name>